<dbReference type="InterPro" id="IPR023885">
    <property type="entry name" value="4Fe4S-binding_SPASM_dom"/>
</dbReference>
<gene>
    <name evidence="8" type="ORF">DRJ31_02800</name>
</gene>
<reference evidence="8 9" key="1">
    <citation type="submission" date="2018-06" db="EMBL/GenBank/DDBJ databases">
        <title>Extensive metabolic versatility and redundancy in microbially diverse, dynamic hydrothermal sediments.</title>
        <authorList>
            <person name="Dombrowski N."/>
            <person name="Teske A."/>
            <person name="Baker B.J."/>
        </authorList>
    </citation>
    <scope>NUCLEOTIDE SEQUENCE [LARGE SCALE GENOMIC DNA]</scope>
    <source>
        <strain evidence="8">B66_G16</strain>
    </source>
</reference>
<dbReference type="PANTHER" id="PTHR11228">
    <property type="entry name" value="RADICAL SAM DOMAIN PROTEIN"/>
    <property type="match status" value="1"/>
</dbReference>
<evidence type="ECO:0000256" key="2">
    <source>
        <dbReference type="ARBA" id="ARBA00022485"/>
    </source>
</evidence>
<dbReference type="PANTHER" id="PTHR11228:SF7">
    <property type="entry name" value="PQQA PEPTIDE CYCLASE"/>
    <property type="match status" value="1"/>
</dbReference>
<dbReference type="InterPro" id="IPR006638">
    <property type="entry name" value="Elp3/MiaA/NifB-like_rSAM"/>
</dbReference>
<dbReference type="SUPFAM" id="SSF102114">
    <property type="entry name" value="Radical SAM enzymes"/>
    <property type="match status" value="1"/>
</dbReference>
<dbReference type="EMBL" id="QMQV01000015">
    <property type="protein sequence ID" value="RLE50016.1"/>
    <property type="molecule type" value="Genomic_DNA"/>
</dbReference>
<dbReference type="SFLD" id="SFLDG01067">
    <property type="entry name" value="SPASM/twitch_domain_containing"/>
    <property type="match status" value="1"/>
</dbReference>
<keyword evidence="5" id="KW-0408">Iron</keyword>
<dbReference type="InterPro" id="IPR058240">
    <property type="entry name" value="rSAM_sf"/>
</dbReference>
<comment type="cofactor">
    <cofactor evidence="1">
        <name>[4Fe-4S] cluster</name>
        <dbReference type="ChEBI" id="CHEBI:49883"/>
    </cofactor>
</comment>
<keyword evidence="3" id="KW-0949">S-adenosyl-L-methionine</keyword>
<keyword evidence="6" id="KW-0411">Iron-sulfur</keyword>
<dbReference type="PIRSF" id="PIRSF037420">
    <property type="entry name" value="PQQ_syn_pqqE"/>
    <property type="match status" value="1"/>
</dbReference>
<dbReference type="GO" id="GO:0003824">
    <property type="term" value="F:catalytic activity"/>
    <property type="evidence" value="ECO:0007669"/>
    <property type="project" value="InterPro"/>
</dbReference>
<dbReference type="GO" id="GO:0051539">
    <property type="term" value="F:4 iron, 4 sulfur cluster binding"/>
    <property type="evidence" value="ECO:0007669"/>
    <property type="project" value="UniProtKB-KW"/>
</dbReference>
<dbReference type="InterPro" id="IPR013785">
    <property type="entry name" value="Aldolase_TIM"/>
</dbReference>
<dbReference type="SFLD" id="SFLDG01386">
    <property type="entry name" value="main_SPASM_domain-containing"/>
    <property type="match status" value="1"/>
</dbReference>
<dbReference type="SFLD" id="SFLDS00029">
    <property type="entry name" value="Radical_SAM"/>
    <property type="match status" value="1"/>
</dbReference>
<dbReference type="Gene3D" id="3.20.20.70">
    <property type="entry name" value="Aldolase class I"/>
    <property type="match status" value="1"/>
</dbReference>
<keyword evidence="2" id="KW-0004">4Fe-4S</keyword>
<dbReference type="Pfam" id="PF04055">
    <property type="entry name" value="Radical_SAM"/>
    <property type="match status" value="1"/>
</dbReference>
<dbReference type="GO" id="GO:0046872">
    <property type="term" value="F:metal ion binding"/>
    <property type="evidence" value="ECO:0007669"/>
    <property type="project" value="UniProtKB-KW"/>
</dbReference>
<dbReference type="NCBIfam" id="TIGR04085">
    <property type="entry name" value="rSAM_more_4Fe4S"/>
    <property type="match status" value="1"/>
</dbReference>
<dbReference type="CDD" id="cd01335">
    <property type="entry name" value="Radical_SAM"/>
    <property type="match status" value="1"/>
</dbReference>
<dbReference type="SMART" id="SM00729">
    <property type="entry name" value="Elp3"/>
    <property type="match status" value="1"/>
</dbReference>
<evidence type="ECO:0000256" key="3">
    <source>
        <dbReference type="ARBA" id="ARBA00022691"/>
    </source>
</evidence>
<dbReference type="InterPro" id="IPR017200">
    <property type="entry name" value="PqqE-like"/>
</dbReference>
<dbReference type="Pfam" id="PF13186">
    <property type="entry name" value="SPASM"/>
    <property type="match status" value="1"/>
</dbReference>
<evidence type="ECO:0000259" key="7">
    <source>
        <dbReference type="PROSITE" id="PS51918"/>
    </source>
</evidence>
<evidence type="ECO:0000256" key="6">
    <source>
        <dbReference type="ARBA" id="ARBA00023014"/>
    </source>
</evidence>
<dbReference type="Proteomes" id="UP000278475">
    <property type="component" value="Unassembled WGS sequence"/>
</dbReference>
<dbReference type="AlphaFoldDB" id="A0A497ESB7"/>
<name>A0A497ESB7_9CREN</name>
<feature type="domain" description="Radical SAM core" evidence="7">
    <location>
        <begin position="3"/>
        <end position="213"/>
    </location>
</feature>
<dbReference type="PROSITE" id="PS51918">
    <property type="entry name" value="RADICAL_SAM"/>
    <property type="match status" value="1"/>
</dbReference>
<dbReference type="InterPro" id="IPR050377">
    <property type="entry name" value="Radical_SAM_PqqE_MftC-like"/>
</dbReference>
<protein>
    <recommendedName>
        <fullName evidence="7">Radical SAM core domain-containing protein</fullName>
    </recommendedName>
</protein>
<comment type="caution">
    <text evidence="8">The sequence shown here is derived from an EMBL/GenBank/DDBJ whole genome shotgun (WGS) entry which is preliminary data.</text>
</comment>
<keyword evidence="4" id="KW-0479">Metal-binding</keyword>
<evidence type="ECO:0000256" key="4">
    <source>
        <dbReference type="ARBA" id="ARBA00022723"/>
    </source>
</evidence>
<evidence type="ECO:0000313" key="9">
    <source>
        <dbReference type="Proteomes" id="UP000278475"/>
    </source>
</evidence>
<dbReference type="InterPro" id="IPR007197">
    <property type="entry name" value="rSAM"/>
</dbReference>
<evidence type="ECO:0000256" key="1">
    <source>
        <dbReference type="ARBA" id="ARBA00001966"/>
    </source>
</evidence>
<sequence length="334" mass="37125">MSRRAPESLVWLVTSKCVLNCKHCYASLYRLERDLDLQDVFKVLEEAVEIGVEHVHFTGGEPLLRSDILDVLGHALNLGLEASLFTNLMILNEEVAEKLSKLEIPIYTSLEGPNKEVFEALRGRGTWTRFIENFKTLVKAGVKPHVNIAVSKLNWMYASDSIKKALELGSSSTSIIPVMPSGNAQKFNTHVDSASFAYALRQVASVAEELGIAVAVWCAPFAKAVVNSKRLRYGNCKDWDVLDITPSGNVVACDVMDYKLGNVVEHGLRGAWLRRCSDPLMERALNPRLRPPCDMCSIRSWCMGGCYARAWIAYGDVEAPDPLCPIVAERCLQH</sequence>
<accession>A0A497ESB7</accession>
<organism evidence="8 9">
    <name type="scientific">Thermoproteota archaeon</name>
    <dbReference type="NCBI Taxonomy" id="2056631"/>
    <lineage>
        <taxon>Archaea</taxon>
        <taxon>Thermoproteota</taxon>
    </lineage>
</organism>
<evidence type="ECO:0000313" key="8">
    <source>
        <dbReference type="EMBL" id="RLE50016.1"/>
    </source>
</evidence>
<proteinExistence type="predicted"/>
<evidence type="ECO:0000256" key="5">
    <source>
        <dbReference type="ARBA" id="ARBA00023004"/>
    </source>
</evidence>